<feature type="domain" description="DUF5681" evidence="2">
    <location>
        <begin position="42"/>
        <end position="127"/>
    </location>
</feature>
<dbReference type="RefSeq" id="WP_379018389.1">
    <property type="nucleotide sequence ID" value="NZ_JBHUGY010000018.1"/>
</dbReference>
<dbReference type="EMBL" id="JBHUGY010000018">
    <property type="protein sequence ID" value="MFD2053582.1"/>
    <property type="molecule type" value="Genomic_DNA"/>
</dbReference>
<evidence type="ECO:0000313" key="3">
    <source>
        <dbReference type="EMBL" id="MFD2053582.1"/>
    </source>
</evidence>
<proteinExistence type="predicted"/>
<organism evidence="3 4">
    <name type="scientific">Mesorhizobium calcicola</name>
    <dbReference type="NCBI Taxonomy" id="1300310"/>
    <lineage>
        <taxon>Bacteria</taxon>
        <taxon>Pseudomonadati</taxon>
        <taxon>Pseudomonadota</taxon>
        <taxon>Alphaproteobacteria</taxon>
        <taxon>Hyphomicrobiales</taxon>
        <taxon>Phyllobacteriaceae</taxon>
        <taxon>Mesorhizobium</taxon>
    </lineage>
</organism>
<evidence type="ECO:0000256" key="1">
    <source>
        <dbReference type="SAM" id="MobiDB-lite"/>
    </source>
</evidence>
<sequence>MSAEKGKGTSKKAKSVELSQDLQNEITQRIIFGAGYGSPPEHTRFKKGAPSPNPRGRPRKALPDLSLAEQPMLEAVLKGADKKVTMREGGKITEVPARAALVHSVYANALKGNARSQGLIGDWLQRADEVKAREIRESRDYWRTYQRVARELIAEAKAKGESEPIIVPHPDDIILDDESGARIIGPFDEESARKTRSTIDYRHAFILQAALDERLMPDLRHDDPRSGPGAAYEVARMMNRSLPPRLRLSEAVMIYKVDLYSRHPQRWLLKEVYSTWRKLGKKFKRGQLFPSLGWAVEKLTLMLDLQAAAGDGHLEIDAIANGHFDETAREFFEERGFVFE</sequence>
<accession>A0ABW4WDY7</accession>
<comment type="caution">
    <text evidence="3">The sequence shown here is derived from an EMBL/GenBank/DDBJ whole genome shotgun (WGS) entry which is preliminary data.</text>
</comment>
<dbReference type="Pfam" id="PF18932">
    <property type="entry name" value="DUF5681"/>
    <property type="match status" value="1"/>
</dbReference>
<protein>
    <submittedName>
        <fullName evidence="3">DUF5681 domain-containing protein</fullName>
    </submittedName>
</protein>
<evidence type="ECO:0000259" key="2">
    <source>
        <dbReference type="Pfam" id="PF18932"/>
    </source>
</evidence>
<evidence type="ECO:0000313" key="4">
    <source>
        <dbReference type="Proteomes" id="UP001597349"/>
    </source>
</evidence>
<gene>
    <name evidence="3" type="ORF">ACFSQT_10905</name>
</gene>
<name>A0ABW4WDY7_9HYPH</name>
<feature type="region of interest" description="Disordered" evidence="1">
    <location>
        <begin position="30"/>
        <end position="65"/>
    </location>
</feature>
<keyword evidence="4" id="KW-1185">Reference proteome</keyword>
<dbReference type="InterPro" id="IPR043736">
    <property type="entry name" value="DUF5681"/>
</dbReference>
<dbReference type="Proteomes" id="UP001597349">
    <property type="component" value="Unassembled WGS sequence"/>
</dbReference>
<feature type="region of interest" description="Disordered" evidence="1">
    <location>
        <begin position="1"/>
        <end position="20"/>
    </location>
</feature>
<reference evidence="4" key="1">
    <citation type="journal article" date="2019" name="Int. J. Syst. Evol. Microbiol.">
        <title>The Global Catalogue of Microorganisms (GCM) 10K type strain sequencing project: providing services to taxonomists for standard genome sequencing and annotation.</title>
        <authorList>
            <consortium name="The Broad Institute Genomics Platform"/>
            <consortium name="The Broad Institute Genome Sequencing Center for Infectious Disease"/>
            <person name="Wu L."/>
            <person name="Ma J."/>
        </authorList>
    </citation>
    <scope>NUCLEOTIDE SEQUENCE [LARGE SCALE GENOMIC DNA]</scope>
    <source>
        <strain evidence="4">CGMCC 1.16226</strain>
    </source>
</reference>